<sequence length="407" mass="43055">MTSGTNVADTAVRLSPEAVTHWTYLDNAATTRTDPAVVAAMLPFFTQSFGNPSSAHDFGRAAAAAVAHARQQVRTLIGAAHEDEIVFAAGATEANNAALRQALRRESRNEVVTSAVEHPAVLAVLADLEKHNGLVIHRIGVDRFGRLDMPAYRAALSRRTALVSIMWANNETGTLFPIPELAAMAHAMGAVFHTDAVQAAGKIPIDVQSTVIDLLSLSAHKLHGPKGIGALYVRKGTKFRALLRGGRQERSRRAGTENVPGIVGFGAAASLAVERIESDTKRIADLRDRLEYGVLAAIEGSAVLGDIRNRVPGTSCMAFDGADGEELLHRLNREGIAASSGSACAAGAMEPSHVVRAMGVPYTAAHGVLRFSLSRETTDDDIDRVIALLPAIVAKARENSLFAAAAE</sequence>
<evidence type="ECO:0000313" key="17">
    <source>
        <dbReference type="EMBL" id="GAA0580386.1"/>
    </source>
</evidence>
<gene>
    <name evidence="17" type="primary">nifS</name>
    <name evidence="17" type="ORF">GCM10008942_31610</name>
</gene>
<evidence type="ECO:0000256" key="1">
    <source>
        <dbReference type="ARBA" id="ARBA00001933"/>
    </source>
</evidence>
<evidence type="ECO:0000256" key="9">
    <source>
        <dbReference type="ARBA" id="ARBA00022898"/>
    </source>
</evidence>
<keyword evidence="9 15" id="KW-0663">Pyridoxal phosphate</keyword>
<protein>
    <recommendedName>
        <fullName evidence="6 15">Cysteine desulfurase</fullName>
        <ecNumber evidence="5 15">2.8.1.7</ecNumber>
    </recommendedName>
    <alternativeName>
        <fullName evidence="12 15">Nitrogenase metalloclusters biosynthesis protein NifS</fullName>
    </alternativeName>
</protein>
<evidence type="ECO:0000256" key="8">
    <source>
        <dbReference type="ARBA" id="ARBA00022723"/>
    </source>
</evidence>
<evidence type="ECO:0000256" key="11">
    <source>
        <dbReference type="ARBA" id="ARBA00023014"/>
    </source>
</evidence>
<evidence type="ECO:0000256" key="2">
    <source>
        <dbReference type="ARBA" id="ARBA00003120"/>
    </source>
</evidence>
<dbReference type="NCBIfam" id="TIGR03402">
    <property type="entry name" value="FeS_nifS"/>
    <property type="match status" value="1"/>
</dbReference>
<evidence type="ECO:0000256" key="15">
    <source>
        <dbReference type="RuleBase" id="RU364075"/>
    </source>
</evidence>
<evidence type="ECO:0000256" key="6">
    <source>
        <dbReference type="ARBA" id="ARBA00013558"/>
    </source>
</evidence>
<dbReference type="PIRSF" id="PIRSF005572">
    <property type="entry name" value="NifS"/>
    <property type="match status" value="1"/>
</dbReference>
<feature type="domain" description="Aminotransferase class V" evidence="16">
    <location>
        <begin position="23"/>
        <end position="385"/>
    </location>
</feature>
<dbReference type="SUPFAM" id="SSF53383">
    <property type="entry name" value="PLP-dependent transferases"/>
    <property type="match status" value="1"/>
</dbReference>
<dbReference type="PROSITE" id="PS00595">
    <property type="entry name" value="AA_TRANSFER_CLASS_5"/>
    <property type="match status" value="1"/>
</dbReference>
<evidence type="ECO:0000256" key="5">
    <source>
        <dbReference type="ARBA" id="ARBA00012239"/>
    </source>
</evidence>
<dbReference type="Gene3D" id="3.40.640.10">
    <property type="entry name" value="Type I PLP-dependent aspartate aminotransferase-like (Major domain)"/>
    <property type="match status" value="1"/>
</dbReference>
<evidence type="ECO:0000313" key="18">
    <source>
        <dbReference type="Proteomes" id="UP001499951"/>
    </source>
</evidence>
<evidence type="ECO:0000256" key="14">
    <source>
        <dbReference type="RuleBase" id="RU004504"/>
    </source>
</evidence>
<reference evidence="17 18" key="1">
    <citation type="journal article" date="2019" name="Int. J. Syst. Evol. Microbiol.">
        <title>The Global Catalogue of Microorganisms (GCM) 10K type strain sequencing project: providing services to taxonomists for standard genome sequencing and annotation.</title>
        <authorList>
            <consortium name="The Broad Institute Genomics Platform"/>
            <consortium name="The Broad Institute Genome Sequencing Center for Infectious Disease"/>
            <person name="Wu L."/>
            <person name="Ma J."/>
        </authorList>
    </citation>
    <scope>NUCLEOTIDE SEQUENCE [LARGE SCALE GENOMIC DNA]</scope>
    <source>
        <strain evidence="17 18">JCM 15089</strain>
    </source>
</reference>
<keyword evidence="8 15" id="KW-0479">Metal-binding</keyword>
<dbReference type="RefSeq" id="WP_166937019.1">
    <property type="nucleotide sequence ID" value="NZ_BAAADD010000008.1"/>
</dbReference>
<keyword evidence="11 15" id="KW-0411">Iron-sulfur</keyword>
<dbReference type="InterPro" id="IPR015422">
    <property type="entry name" value="PyrdxlP-dep_Trfase_small"/>
</dbReference>
<evidence type="ECO:0000256" key="7">
    <source>
        <dbReference type="ARBA" id="ARBA00022679"/>
    </source>
</evidence>
<dbReference type="Proteomes" id="UP001499951">
    <property type="component" value="Unassembled WGS sequence"/>
</dbReference>
<comment type="function">
    <text evidence="2">Catalyzes the removal of elemental sulfur atoms from cysteine to produce alanine. Seems to participate in the biosynthesis of the nitrogenase metalloclusters by providing the inorganic sulfur required for the Fe-S core formation.</text>
</comment>
<dbReference type="EMBL" id="BAAADD010000008">
    <property type="protein sequence ID" value="GAA0580386.1"/>
    <property type="molecule type" value="Genomic_DNA"/>
</dbReference>
<comment type="cofactor">
    <cofactor evidence="1 14">
        <name>pyridoxal 5'-phosphate</name>
        <dbReference type="ChEBI" id="CHEBI:597326"/>
    </cofactor>
</comment>
<comment type="caution">
    <text evidence="17">The sequence shown here is derived from an EMBL/GenBank/DDBJ whole genome shotgun (WGS) entry which is preliminary data.</text>
</comment>
<comment type="similarity">
    <text evidence="3 15">Belongs to the class-V pyridoxal-phosphate-dependent aminotransferase family. NifS/IscS subfamily.</text>
</comment>
<evidence type="ECO:0000259" key="16">
    <source>
        <dbReference type="Pfam" id="PF00266"/>
    </source>
</evidence>
<evidence type="ECO:0000256" key="3">
    <source>
        <dbReference type="ARBA" id="ARBA00006490"/>
    </source>
</evidence>
<evidence type="ECO:0000256" key="13">
    <source>
        <dbReference type="ARBA" id="ARBA00050776"/>
    </source>
</evidence>
<proteinExistence type="inferred from homology"/>
<accession>A0ABN1F244</accession>
<keyword evidence="7 15" id="KW-0808">Transferase</keyword>
<comment type="subunit">
    <text evidence="4">Homodimer.</text>
</comment>
<dbReference type="InterPro" id="IPR020578">
    <property type="entry name" value="Aminotrans_V_PyrdxlP_BS"/>
</dbReference>
<dbReference type="EC" id="2.8.1.7" evidence="5 15"/>
<keyword evidence="10 15" id="KW-0408">Iron</keyword>
<keyword evidence="18" id="KW-1185">Reference proteome</keyword>
<dbReference type="PANTHER" id="PTHR11601:SF34">
    <property type="entry name" value="CYSTEINE DESULFURASE"/>
    <property type="match status" value="1"/>
</dbReference>
<dbReference type="InterPro" id="IPR015421">
    <property type="entry name" value="PyrdxlP-dep_Trfase_major"/>
</dbReference>
<comment type="catalytic activity">
    <reaction evidence="13 15">
        <text>(sulfur carrier)-H + L-cysteine = (sulfur carrier)-SH + L-alanine</text>
        <dbReference type="Rhea" id="RHEA:43892"/>
        <dbReference type="Rhea" id="RHEA-COMP:14737"/>
        <dbReference type="Rhea" id="RHEA-COMP:14739"/>
        <dbReference type="ChEBI" id="CHEBI:29917"/>
        <dbReference type="ChEBI" id="CHEBI:35235"/>
        <dbReference type="ChEBI" id="CHEBI:57972"/>
        <dbReference type="ChEBI" id="CHEBI:64428"/>
        <dbReference type="EC" id="2.8.1.7"/>
    </reaction>
</comment>
<dbReference type="Pfam" id="PF00266">
    <property type="entry name" value="Aminotran_5"/>
    <property type="match status" value="1"/>
</dbReference>
<evidence type="ECO:0000256" key="10">
    <source>
        <dbReference type="ARBA" id="ARBA00023004"/>
    </source>
</evidence>
<evidence type="ECO:0000256" key="4">
    <source>
        <dbReference type="ARBA" id="ARBA00011738"/>
    </source>
</evidence>
<name>A0ABN1F244_9PROT</name>
<dbReference type="Gene3D" id="1.10.260.50">
    <property type="match status" value="1"/>
</dbReference>
<dbReference type="Gene3D" id="3.90.1150.10">
    <property type="entry name" value="Aspartate Aminotransferase, domain 1"/>
    <property type="match status" value="1"/>
</dbReference>
<organism evidence="17 18">
    <name type="scientific">Rhizomicrobium electricum</name>
    <dbReference type="NCBI Taxonomy" id="480070"/>
    <lineage>
        <taxon>Bacteria</taxon>
        <taxon>Pseudomonadati</taxon>
        <taxon>Pseudomonadota</taxon>
        <taxon>Alphaproteobacteria</taxon>
        <taxon>Micropepsales</taxon>
        <taxon>Micropepsaceae</taxon>
        <taxon>Rhizomicrobium</taxon>
    </lineage>
</organism>
<dbReference type="InterPro" id="IPR017772">
    <property type="entry name" value="Cys_deSase_NifS_bac/arc"/>
</dbReference>
<dbReference type="PANTHER" id="PTHR11601">
    <property type="entry name" value="CYSTEINE DESULFURYLASE FAMILY MEMBER"/>
    <property type="match status" value="1"/>
</dbReference>
<dbReference type="InterPro" id="IPR016454">
    <property type="entry name" value="Cysteine_dSase"/>
</dbReference>
<dbReference type="InterPro" id="IPR000192">
    <property type="entry name" value="Aminotrans_V_dom"/>
</dbReference>
<dbReference type="InterPro" id="IPR015424">
    <property type="entry name" value="PyrdxlP-dep_Trfase"/>
</dbReference>
<evidence type="ECO:0000256" key="12">
    <source>
        <dbReference type="ARBA" id="ARBA00031911"/>
    </source>
</evidence>